<name>A0A0N8TCG5_PSEA0</name>
<sequence length="137" mass="16511">MLIPYLFIRIRQLSKAVTIVPLSPLPTDMRESMLATLSDHYVLYPQRVRYFCYLCKEQLDRRSRSALVKRLDQIMQVALQTEEWHSHFRTWISEAVEHQAFHTSDHDFYLLHLEKCTPRRGEKRAAIRTRRIKRIEN</sequence>
<comment type="caution">
    <text evidence="1">The sequence shown here is derived from an EMBL/GenBank/DDBJ whole genome shotgun (WGS) entry which is preliminary data.</text>
</comment>
<dbReference type="Proteomes" id="UP000050266">
    <property type="component" value="Unassembled WGS sequence"/>
</dbReference>
<reference evidence="1 2" key="1">
    <citation type="submission" date="2015-09" db="EMBL/GenBank/DDBJ databases">
        <title>Genome announcement of multiple Pseudomonas syringae strains.</title>
        <authorList>
            <person name="Thakur S."/>
            <person name="Wang P.W."/>
            <person name="Gong Y."/>
            <person name="Weir B.S."/>
            <person name="Guttman D.S."/>
        </authorList>
    </citation>
    <scope>NUCLEOTIDE SEQUENCE [LARGE SCALE GENOMIC DNA]</scope>
    <source>
        <strain evidence="1 2">ICMP3962</strain>
    </source>
</reference>
<accession>A0A0N8TCG5</accession>
<gene>
    <name evidence="1" type="ORF">ALO41_00779</name>
</gene>
<protein>
    <submittedName>
        <fullName evidence="1">Uncharacterized protein</fullName>
    </submittedName>
</protein>
<dbReference type="AlphaFoldDB" id="A0A0N8TCG5"/>
<evidence type="ECO:0000313" key="2">
    <source>
        <dbReference type="Proteomes" id="UP000050266"/>
    </source>
</evidence>
<evidence type="ECO:0000313" key="1">
    <source>
        <dbReference type="EMBL" id="KPZ10729.1"/>
    </source>
</evidence>
<dbReference type="EMBL" id="LJRQ01000262">
    <property type="protein sequence ID" value="KPZ10729.1"/>
    <property type="molecule type" value="Genomic_DNA"/>
</dbReference>
<dbReference type="PATRIC" id="fig|251720.4.peg.1002"/>
<organism evidence="1 2">
    <name type="scientific">Pseudomonas amygdali pv. ulmi</name>
    <dbReference type="NCBI Taxonomy" id="251720"/>
    <lineage>
        <taxon>Bacteria</taxon>
        <taxon>Pseudomonadati</taxon>
        <taxon>Pseudomonadota</taxon>
        <taxon>Gammaproteobacteria</taxon>
        <taxon>Pseudomonadales</taxon>
        <taxon>Pseudomonadaceae</taxon>
        <taxon>Pseudomonas</taxon>
        <taxon>Pseudomonas amygdali</taxon>
    </lineage>
</organism>
<proteinExistence type="predicted"/>